<comment type="caution">
    <text evidence="2">The sequence shown here is derived from an EMBL/GenBank/DDBJ whole genome shotgun (WGS) entry which is preliminary data.</text>
</comment>
<name>A0A5M3WDZ4_9ACTN</name>
<dbReference type="SMART" id="SM00886">
    <property type="entry name" value="Dabb"/>
    <property type="match status" value="1"/>
</dbReference>
<dbReference type="PANTHER" id="PTHR37832:SF1">
    <property type="entry name" value="STRESS-RESPONSE A_B BARREL DOMAIN-CONTAINING PROTEIN"/>
    <property type="match status" value="1"/>
</dbReference>
<gene>
    <name evidence="2" type="ORF">Amac_007590</name>
</gene>
<proteinExistence type="predicted"/>
<dbReference type="InterPro" id="IPR011008">
    <property type="entry name" value="Dimeric_a/b-barrel"/>
</dbReference>
<dbReference type="EMBL" id="BLAE01000005">
    <property type="protein sequence ID" value="GES07164.1"/>
    <property type="molecule type" value="Genomic_DNA"/>
</dbReference>
<reference evidence="2 3" key="1">
    <citation type="submission" date="2019-10" db="EMBL/GenBank/DDBJ databases">
        <title>Whole genome shotgun sequence of Acrocarpospora macrocephala NBRC 16266.</title>
        <authorList>
            <person name="Ichikawa N."/>
            <person name="Kimura A."/>
            <person name="Kitahashi Y."/>
            <person name="Komaki H."/>
            <person name="Oguchi A."/>
        </authorList>
    </citation>
    <scope>NUCLEOTIDE SEQUENCE [LARGE SCALE GENOMIC DNA]</scope>
    <source>
        <strain evidence="2 3">NBRC 16266</strain>
    </source>
</reference>
<dbReference type="Proteomes" id="UP000331127">
    <property type="component" value="Unassembled WGS sequence"/>
</dbReference>
<accession>A0A5M3WDZ4</accession>
<dbReference type="Gene3D" id="3.30.70.100">
    <property type="match status" value="1"/>
</dbReference>
<evidence type="ECO:0000313" key="3">
    <source>
        <dbReference type="Proteomes" id="UP000331127"/>
    </source>
</evidence>
<evidence type="ECO:0000313" key="2">
    <source>
        <dbReference type="EMBL" id="GES07164.1"/>
    </source>
</evidence>
<dbReference type="AlphaFoldDB" id="A0A5M3WDZ4"/>
<protein>
    <recommendedName>
        <fullName evidence="1">Stress-response A/B barrel domain-containing protein</fullName>
    </recommendedName>
</protein>
<organism evidence="2 3">
    <name type="scientific">Acrocarpospora macrocephala</name>
    <dbReference type="NCBI Taxonomy" id="150177"/>
    <lineage>
        <taxon>Bacteria</taxon>
        <taxon>Bacillati</taxon>
        <taxon>Actinomycetota</taxon>
        <taxon>Actinomycetes</taxon>
        <taxon>Streptosporangiales</taxon>
        <taxon>Streptosporangiaceae</taxon>
        <taxon>Acrocarpospora</taxon>
    </lineage>
</organism>
<dbReference type="RefSeq" id="WP_170322296.1">
    <property type="nucleotide sequence ID" value="NZ_BAAAHL010000077.1"/>
</dbReference>
<dbReference type="PROSITE" id="PS51502">
    <property type="entry name" value="S_R_A_B_BARREL"/>
    <property type="match status" value="1"/>
</dbReference>
<dbReference type="SUPFAM" id="SSF54909">
    <property type="entry name" value="Dimeric alpha+beta barrel"/>
    <property type="match status" value="1"/>
</dbReference>
<dbReference type="PANTHER" id="PTHR37832">
    <property type="entry name" value="BLL2683 PROTEIN"/>
    <property type="match status" value="1"/>
</dbReference>
<keyword evidence="3" id="KW-1185">Reference proteome</keyword>
<evidence type="ECO:0000259" key="1">
    <source>
        <dbReference type="PROSITE" id="PS51502"/>
    </source>
</evidence>
<dbReference type="InterPro" id="IPR013097">
    <property type="entry name" value="Dabb"/>
</dbReference>
<dbReference type="Pfam" id="PF07876">
    <property type="entry name" value="Dabb"/>
    <property type="match status" value="1"/>
</dbReference>
<sequence length="105" mass="11398">MIRHIAVIKLKPGCTPQQEQTFIDMVEDLVHHVDEIVSMSVGRSVGLDGSPTGAVALAADFANLADLNTYLTHPRHLAVSAYVAEIKETAMGADFEVGRERLDQP</sequence>
<feature type="domain" description="Stress-response A/B barrel" evidence="1">
    <location>
        <begin position="2"/>
        <end position="95"/>
    </location>
</feature>